<evidence type="ECO:0000313" key="2">
    <source>
        <dbReference type="EMBL" id="RHJ70629.1"/>
    </source>
</evidence>
<accession>A0A415DC73</accession>
<protein>
    <recommendedName>
        <fullName evidence="1">Helicase ATP-binding domain-containing protein</fullName>
    </recommendedName>
</protein>
<proteinExistence type="predicted"/>
<dbReference type="RefSeq" id="WP_118327944.1">
    <property type="nucleotide sequence ID" value="NZ_QRMN01000070.1"/>
</dbReference>
<dbReference type="EMBL" id="QRMN01000070">
    <property type="protein sequence ID" value="RHJ70629.1"/>
    <property type="molecule type" value="Genomic_DNA"/>
</dbReference>
<feature type="domain" description="Helicase ATP-binding" evidence="1">
    <location>
        <begin position="32"/>
        <end position="277"/>
    </location>
</feature>
<dbReference type="PANTHER" id="PTHR47396">
    <property type="entry name" value="TYPE I RESTRICTION ENZYME ECOKI R PROTEIN"/>
    <property type="match status" value="1"/>
</dbReference>
<dbReference type="GO" id="GO:0016787">
    <property type="term" value="F:hydrolase activity"/>
    <property type="evidence" value="ECO:0007669"/>
    <property type="project" value="InterPro"/>
</dbReference>
<dbReference type="GO" id="GO:0003677">
    <property type="term" value="F:DNA binding"/>
    <property type="evidence" value="ECO:0007669"/>
    <property type="project" value="InterPro"/>
</dbReference>
<evidence type="ECO:0000259" key="1">
    <source>
        <dbReference type="SMART" id="SM00487"/>
    </source>
</evidence>
<dbReference type="InterPro" id="IPR006935">
    <property type="entry name" value="Helicase/UvrB_N"/>
</dbReference>
<dbReference type="InterPro" id="IPR014001">
    <property type="entry name" value="Helicase_ATP-bd"/>
</dbReference>
<evidence type="ECO:0000313" key="3">
    <source>
        <dbReference type="Proteomes" id="UP000283958"/>
    </source>
</evidence>
<reference evidence="2 3" key="1">
    <citation type="submission" date="2018-08" db="EMBL/GenBank/DDBJ databases">
        <title>A genome reference for cultivated species of the human gut microbiota.</title>
        <authorList>
            <person name="Zou Y."/>
            <person name="Xue W."/>
            <person name="Luo G."/>
        </authorList>
    </citation>
    <scope>NUCLEOTIDE SEQUENCE [LARGE SCALE GENOMIC DNA]</scope>
    <source>
        <strain evidence="2 3">AM09-18</strain>
    </source>
</reference>
<dbReference type="CDD" id="cd18785">
    <property type="entry name" value="SF2_C"/>
    <property type="match status" value="1"/>
</dbReference>
<sequence length="878" mass="101994">MKILQDTLREEFGKRTIAETELPKYFTTSLNPIMKLRPYQKECFQYFITYWQNEFDAKELKPHLLFHMATGSGKTLIMAGAMLFLYEQGYRNFLFFVDSANILEKTKENFLNAASSKYLFGQTININGKQVEIKLVDNFQTVDENCINLCLNTIQGLHTSLNVPKENAVTYDDFVEHRVVLISDEAHHTNTATKKGKNTIVDSSPTLPGIEVEFTEDWESTVMKIFHSNEANVLLEFTATEDFQDANIADKYENKVIFDYPLKKFREDGYSKEISVIQSDMSPIDRAIQCVLLSQYKRKLFSSIHQDIKPVIMLKSKTIAENKRFYDEFINTIKNLSVEDIERIGANAKEDIFDMFSYIKEKGLELENLLLEIKEDFKEENLLLIDGNNISPDKQQKLNSLEAKDNEFRVVFAVDMLNEGWDVLNLFDIVRLYETRDGGRGKIGKTTMQEAQLIGRGARYMPFTEPTGELPSGKRKYDDDTTNRLRMLETLHYHSVNNPRYIHELRTAMIQTGIVAEKVKTVDLKLKDSFKDTSLYKNGYVFVNEVESFILNKDVTSLEDNILSKNYKVHINSGRISTGLIFEDEERRVATIPYRNFKLKDFGYHVIRAAINRFNTFRYTELKVRYPNLTSIKEFIESDCYLSGINVQIFAVQEKLDNLSQKDKLFCAVQVLKQIEPQLTNGGIGYKGTRLFSPRPIKSVFREKTQKFALDGSLDKEYGKSMKETDNPELRLDLSCVNWHAYEDCYGTSEEKHLIRYIESIYPKLAEKYEDIYLLRNEKDFKIYSLTSGDAYQPDYVLFLRKKNDVGKADYIQIFIEPKGEHLRTTDKWKEDAMKEIRVNADIQFSTQGTNFNIWGMPFFTERKRQIFDAAIKESLGI</sequence>
<gene>
    <name evidence="2" type="ORF">DW105_19515</name>
</gene>
<comment type="caution">
    <text evidence="2">The sequence shown here is derived from an EMBL/GenBank/DDBJ whole genome shotgun (WGS) entry which is preliminary data.</text>
</comment>
<dbReference type="InterPro" id="IPR050742">
    <property type="entry name" value="Helicase_Restrict-Modif_Enz"/>
</dbReference>
<name>A0A415DC73_PHOVU</name>
<dbReference type="SUPFAM" id="SSF52540">
    <property type="entry name" value="P-loop containing nucleoside triphosphate hydrolases"/>
    <property type="match status" value="2"/>
</dbReference>
<dbReference type="Pfam" id="PF04851">
    <property type="entry name" value="ResIII"/>
    <property type="match status" value="1"/>
</dbReference>
<dbReference type="GO" id="GO:0005829">
    <property type="term" value="C:cytosol"/>
    <property type="evidence" value="ECO:0007669"/>
    <property type="project" value="TreeGrafter"/>
</dbReference>
<organism evidence="2 3">
    <name type="scientific">Phocaeicola vulgatus</name>
    <name type="common">Bacteroides vulgatus</name>
    <dbReference type="NCBI Taxonomy" id="821"/>
    <lineage>
        <taxon>Bacteria</taxon>
        <taxon>Pseudomonadati</taxon>
        <taxon>Bacteroidota</taxon>
        <taxon>Bacteroidia</taxon>
        <taxon>Bacteroidales</taxon>
        <taxon>Bacteroidaceae</taxon>
        <taxon>Phocaeicola</taxon>
    </lineage>
</organism>
<dbReference type="Proteomes" id="UP000283958">
    <property type="component" value="Unassembled WGS sequence"/>
</dbReference>
<dbReference type="GO" id="GO:0005524">
    <property type="term" value="F:ATP binding"/>
    <property type="evidence" value="ECO:0007669"/>
    <property type="project" value="InterPro"/>
</dbReference>
<dbReference type="Gene3D" id="3.40.50.300">
    <property type="entry name" value="P-loop containing nucleotide triphosphate hydrolases"/>
    <property type="match status" value="2"/>
</dbReference>
<dbReference type="SMART" id="SM00487">
    <property type="entry name" value="DEXDc"/>
    <property type="match status" value="1"/>
</dbReference>
<dbReference type="PANTHER" id="PTHR47396:SF1">
    <property type="entry name" value="ATP-DEPENDENT HELICASE IRC3-RELATED"/>
    <property type="match status" value="1"/>
</dbReference>
<dbReference type="AlphaFoldDB" id="A0A415DC73"/>
<dbReference type="InterPro" id="IPR027417">
    <property type="entry name" value="P-loop_NTPase"/>
</dbReference>